<feature type="transmembrane region" description="Helical" evidence="1">
    <location>
        <begin position="48"/>
        <end position="68"/>
    </location>
</feature>
<evidence type="ECO:0000313" key="3">
    <source>
        <dbReference type="Proteomes" id="UP000517916"/>
    </source>
</evidence>
<name>A0ABR6BSJ8_9PSEU</name>
<dbReference type="Pfam" id="PF12811">
    <property type="entry name" value="BaxI_1"/>
    <property type="match status" value="1"/>
</dbReference>
<dbReference type="PIRSF" id="PIRSF009160">
    <property type="entry name" value="UCP009160"/>
    <property type="match status" value="1"/>
</dbReference>
<feature type="transmembrane region" description="Helical" evidence="1">
    <location>
        <begin position="159"/>
        <end position="181"/>
    </location>
</feature>
<keyword evidence="1" id="KW-0472">Membrane</keyword>
<dbReference type="PANTHER" id="PTHR41282">
    <property type="entry name" value="CONSERVED TRANSMEMBRANE PROTEIN-RELATED"/>
    <property type="match status" value="1"/>
</dbReference>
<comment type="caution">
    <text evidence="2">The sequence shown here is derived from an EMBL/GenBank/DDBJ whole genome shotgun (WGS) entry which is preliminary data.</text>
</comment>
<organism evidence="2 3">
    <name type="scientific">Kutzneria viridogrisea</name>
    <dbReference type="NCBI Taxonomy" id="47990"/>
    <lineage>
        <taxon>Bacteria</taxon>
        <taxon>Bacillati</taxon>
        <taxon>Actinomycetota</taxon>
        <taxon>Actinomycetes</taxon>
        <taxon>Pseudonocardiales</taxon>
        <taxon>Pseudonocardiaceae</taxon>
        <taxon>Kutzneria</taxon>
    </lineage>
</organism>
<sequence>MRTTSNPAFRNLPGGGQGGYAGFGQQQTAPGYPAPPTAADRPMTIDDVVTKTAVTLITAVVTGGLAVVLNFPMWTAFAAMLVGFVLSLVIIFKQVVNPALVLAYSAAEGVFLGAITQLFNRWVPGVALQAIIGTAIVFATMLVVYRVGAVKVTPRLTKWIIGATAGAAGLMLLNLIVSMFTGGAGPLRTGALGIVISLVFIGIAAFNFLLDFDQADRALRSGAPARFAWYIAFGLMTTLVWLYLEMLRLLASLQRN</sequence>
<proteinExistence type="predicted"/>
<evidence type="ECO:0000256" key="1">
    <source>
        <dbReference type="SAM" id="Phobius"/>
    </source>
</evidence>
<reference evidence="2 3" key="1">
    <citation type="submission" date="2020-08" db="EMBL/GenBank/DDBJ databases">
        <title>Genomic Encyclopedia of Archaeal and Bacterial Type Strains, Phase II (KMG-II): from individual species to whole genera.</title>
        <authorList>
            <person name="Goeker M."/>
        </authorList>
    </citation>
    <scope>NUCLEOTIDE SEQUENCE [LARGE SCALE GENOMIC DNA]</scope>
    <source>
        <strain evidence="2 3">DSM 43850</strain>
    </source>
</reference>
<dbReference type="EMBL" id="JACJID010000006">
    <property type="protein sequence ID" value="MBA8929884.1"/>
    <property type="molecule type" value="Genomic_DNA"/>
</dbReference>
<dbReference type="PANTHER" id="PTHR41282:SF1">
    <property type="entry name" value="CONSERVED TRANSMEMBRANE PROTEIN-RELATED"/>
    <property type="match status" value="1"/>
</dbReference>
<dbReference type="RefSeq" id="WP_025354469.1">
    <property type="nucleotide sequence ID" value="NZ_BAAABQ010000014.1"/>
</dbReference>
<dbReference type="Proteomes" id="UP000517916">
    <property type="component" value="Unassembled WGS sequence"/>
</dbReference>
<evidence type="ECO:0000313" key="2">
    <source>
        <dbReference type="EMBL" id="MBA8929884.1"/>
    </source>
</evidence>
<feature type="transmembrane region" description="Helical" evidence="1">
    <location>
        <begin position="74"/>
        <end position="92"/>
    </location>
</feature>
<keyword evidence="1" id="KW-1133">Transmembrane helix</keyword>
<protein>
    <submittedName>
        <fullName evidence="2">YccA/Bax inhibitor family protein</fullName>
    </submittedName>
</protein>
<feature type="transmembrane region" description="Helical" evidence="1">
    <location>
        <begin position="99"/>
        <end position="120"/>
    </location>
</feature>
<keyword evidence="1" id="KW-0812">Transmembrane</keyword>
<keyword evidence="3" id="KW-1185">Reference proteome</keyword>
<feature type="transmembrane region" description="Helical" evidence="1">
    <location>
        <begin position="187"/>
        <end position="206"/>
    </location>
</feature>
<dbReference type="InterPro" id="IPR010539">
    <property type="entry name" value="BaxI_1-like"/>
</dbReference>
<gene>
    <name evidence="2" type="ORF">BC739_007117</name>
</gene>
<accession>A0ABR6BSJ8</accession>
<feature type="transmembrane region" description="Helical" evidence="1">
    <location>
        <begin position="126"/>
        <end position="147"/>
    </location>
</feature>
<feature type="transmembrane region" description="Helical" evidence="1">
    <location>
        <begin position="227"/>
        <end position="244"/>
    </location>
</feature>